<proteinExistence type="predicted"/>
<sequence length="277" mass="31728">MKKSTNLFIFFLAISLISCEEVIDLDLEESEPRLVIDASIIWYLNTEGNEQRITLSKTTGFYEDEIEPVIDAQISIEVDNGEEFIFEHQEQGVYTNNNFNPRFEENYSLEINYQDEIYTASSSFVSVPGIDFIEQNDEGGFTREDLEIEPFFTDPEGEENFYLFTFRDFSISKLSLEIYEDEFTDGNQVSATYSDEDLAAGDEVFVTMEGISEAFYNYLFILRSQGGDNGGGPFQSQPATVNGNIINETNPKNYPFGYFRLSEADSTTYIVQYETHQ</sequence>
<reference evidence="1" key="1">
    <citation type="submission" date="2015-10" db="EMBL/GenBank/DDBJ databases">
        <title>Draft genome sequence of Salegentibacter mishustinae KCTC 12263.</title>
        <authorList>
            <person name="Lin W."/>
            <person name="Zheng Q."/>
        </authorList>
    </citation>
    <scope>NUCLEOTIDE SEQUENCE [LARGE SCALE GENOMIC DNA]</scope>
    <source>
        <strain evidence="1">KCTC 12263</strain>
    </source>
</reference>
<evidence type="ECO:0000313" key="1">
    <source>
        <dbReference type="EMBL" id="KRG28887.1"/>
    </source>
</evidence>
<organism evidence="1 2">
    <name type="scientific">Salegentibacter mishustinae</name>
    <dbReference type="NCBI Taxonomy" id="270918"/>
    <lineage>
        <taxon>Bacteria</taxon>
        <taxon>Pseudomonadati</taxon>
        <taxon>Bacteroidota</taxon>
        <taxon>Flavobacteriia</taxon>
        <taxon>Flavobacteriales</taxon>
        <taxon>Flavobacteriaceae</taxon>
        <taxon>Salegentibacter</taxon>
    </lineage>
</organism>
<gene>
    <name evidence="1" type="ORF">APR42_02870</name>
</gene>
<dbReference type="Proteomes" id="UP000051643">
    <property type="component" value="Unassembled WGS sequence"/>
</dbReference>
<dbReference type="STRING" id="270918.APR42_02870"/>
<name>A0A0Q9ZJ66_9FLAO</name>
<evidence type="ECO:0008006" key="3">
    <source>
        <dbReference type="Google" id="ProtNLM"/>
    </source>
</evidence>
<dbReference type="EMBL" id="LKTP01000012">
    <property type="protein sequence ID" value="KRG28887.1"/>
    <property type="molecule type" value="Genomic_DNA"/>
</dbReference>
<dbReference type="InterPro" id="IPR025345">
    <property type="entry name" value="DUF4249"/>
</dbReference>
<dbReference type="PROSITE" id="PS51257">
    <property type="entry name" value="PROKAR_LIPOPROTEIN"/>
    <property type="match status" value="1"/>
</dbReference>
<dbReference type="OrthoDB" id="1430047at2"/>
<protein>
    <recommendedName>
        <fullName evidence="3">DUF4249 domain-containing protein</fullName>
    </recommendedName>
</protein>
<comment type="caution">
    <text evidence="1">The sequence shown here is derived from an EMBL/GenBank/DDBJ whole genome shotgun (WGS) entry which is preliminary data.</text>
</comment>
<accession>A0A0Q9ZJ66</accession>
<dbReference type="RefSeq" id="WP_057481362.1">
    <property type="nucleotide sequence ID" value="NZ_BMWR01000003.1"/>
</dbReference>
<dbReference type="Pfam" id="PF14054">
    <property type="entry name" value="DUF4249"/>
    <property type="match status" value="1"/>
</dbReference>
<evidence type="ECO:0000313" key="2">
    <source>
        <dbReference type="Proteomes" id="UP000051643"/>
    </source>
</evidence>
<dbReference type="AlphaFoldDB" id="A0A0Q9ZJ66"/>
<keyword evidence="2" id="KW-1185">Reference proteome</keyword>